<proteinExistence type="inferred from homology"/>
<gene>
    <name evidence="3" type="ORF">HGP29_09755</name>
</gene>
<dbReference type="AlphaFoldDB" id="A0A7X8SJR3"/>
<reference evidence="3 4" key="1">
    <citation type="submission" date="2020-04" db="EMBL/GenBank/DDBJ databases">
        <title>Flammeovirga sp. SR4, a novel species isolated from seawater.</title>
        <authorList>
            <person name="Wang X."/>
        </authorList>
    </citation>
    <scope>NUCLEOTIDE SEQUENCE [LARGE SCALE GENOMIC DNA]</scope>
    <source>
        <strain evidence="3 4">SR4</strain>
    </source>
</reference>
<dbReference type="EC" id="5.1.1.-" evidence="3"/>
<accession>A0A7X8SJR3</accession>
<dbReference type="PANTHER" id="PTHR21198:SF7">
    <property type="entry name" value="ASPARTATE-GLUTAMATE RACEMASE FAMILY"/>
    <property type="match status" value="1"/>
</dbReference>
<keyword evidence="4" id="KW-1185">Reference proteome</keyword>
<name>A0A7X8SJR3_9BACT</name>
<evidence type="ECO:0000256" key="2">
    <source>
        <dbReference type="ARBA" id="ARBA00023235"/>
    </source>
</evidence>
<comment type="caution">
    <text evidence="3">The sequence shown here is derived from an EMBL/GenBank/DDBJ whole genome shotgun (WGS) entry which is preliminary data.</text>
</comment>
<organism evidence="3 4">
    <name type="scientific">Flammeovirga agarivorans</name>
    <dbReference type="NCBI Taxonomy" id="2726742"/>
    <lineage>
        <taxon>Bacteria</taxon>
        <taxon>Pseudomonadati</taxon>
        <taxon>Bacteroidota</taxon>
        <taxon>Cytophagia</taxon>
        <taxon>Cytophagales</taxon>
        <taxon>Flammeovirgaceae</taxon>
        <taxon>Flammeovirga</taxon>
    </lineage>
</organism>
<sequence>MKKIGLIGGMNWEYSQIYYQIINKKVKELLGGLHSAKCIMESLDFSEIDRLQHKNDWDGLTRHITDAAINLQNAKADVIVLCTSSMHQCSTDIIENTDIPFLHIAEATGKSINKKNINKVLLLGTKSTMTDGVYKEILQRDFNIEVITPNEEDIEIVHEIINNELSIGITTPESKETVMHITQKAIQQGIEGIVLGAINLPLLINNFDFEVPVFDSTKIHAESAVLFSLIQ</sequence>
<evidence type="ECO:0000256" key="1">
    <source>
        <dbReference type="ARBA" id="ARBA00007847"/>
    </source>
</evidence>
<dbReference type="InterPro" id="IPR015942">
    <property type="entry name" value="Asp/Glu/hydantoin_racemase"/>
</dbReference>
<dbReference type="GO" id="GO:0047661">
    <property type="term" value="F:amino-acid racemase activity"/>
    <property type="evidence" value="ECO:0007669"/>
    <property type="project" value="InterPro"/>
</dbReference>
<evidence type="ECO:0000313" key="3">
    <source>
        <dbReference type="EMBL" id="NLR91491.1"/>
    </source>
</evidence>
<comment type="similarity">
    <text evidence="1">Belongs to the aspartate/glutamate racemases family.</text>
</comment>
<dbReference type="Pfam" id="PF01177">
    <property type="entry name" value="Asp_Glu_race"/>
    <property type="match status" value="1"/>
</dbReference>
<dbReference type="Proteomes" id="UP000585050">
    <property type="component" value="Unassembled WGS sequence"/>
</dbReference>
<dbReference type="SUPFAM" id="SSF53681">
    <property type="entry name" value="Aspartate/glutamate racemase"/>
    <property type="match status" value="2"/>
</dbReference>
<protein>
    <submittedName>
        <fullName evidence="3">Amino acid racemase</fullName>
        <ecNumber evidence="3">5.1.1.-</ecNumber>
    </submittedName>
</protein>
<dbReference type="Gene3D" id="3.40.50.1860">
    <property type="match status" value="2"/>
</dbReference>
<dbReference type="PANTHER" id="PTHR21198">
    <property type="entry name" value="GLUTAMATE RACEMASE"/>
    <property type="match status" value="1"/>
</dbReference>
<dbReference type="NCBIfam" id="TIGR00035">
    <property type="entry name" value="asp_race"/>
    <property type="match status" value="1"/>
</dbReference>
<keyword evidence="2 3" id="KW-0413">Isomerase</keyword>
<dbReference type="RefSeq" id="WP_168882211.1">
    <property type="nucleotide sequence ID" value="NZ_JABAIL010000003.1"/>
</dbReference>
<dbReference type="EMBL" id="JABAIL010000003">
    <property type="protein sequence ID" value="NLR91491.1"/>
    <property type="molecule type" value="Genomic_DNA"/>
</dbReference>
<dbReference type="InterPro" id="IPR001920">
    <property type="entry name" value="Asp/Glu_race"/>
</dbReference>
<dbReference type="InterPro" id="IPR004380">
    <property type="entry name" value="Asp_race"/>
</dbReference>
<evidence type="ECO:0000313" key="4">
    <source>
        <dbReference type="Proteomes" id="UP000585050"/>
    </source>
</evidence>